<evidence type="ECO:0000313" key="3">
    <source>
        <dbReference type="Proteomes" id="UP000063971"/>
    </source>
</evidence>
<dbReference type="RefSeq" id="WP_235091776.1">
    <property type="nucleotide sequence ID" value="NZ_CP012195.1"/>
</dbReference>
<sequence>MQISKVHASNFGKRDICSIKGFGIKKILFIDTGIEYGGGTKSLLYLIEALKKAGIYDVFVYFENNYMVKDKKILDIMREKEIKIIKFNKPKFEISKFKREIFRIFCKKLIKKKRYEYDLRFAKKMLLENNKFDFIHLNNHFSANLSYISAANDLGIKVIQHLRKNSPLDKFDTNILNKNIFKAISVSKSTFEFYNKYLKFDNCVIYNPVFKKQNYKKIDKFEEISIIMPANFLKLKGHDLVFDAMLNLNRDDLRLYIAGSGSFEKKTKDKLDILIKNGLVVNLGFVENMDEIYPKFDYILGFSENEGLPRVVIEALSYGLGVIFSNINVINEIYNISSKKDDFYIVNRTANDLHNLLLKIKKPKNKEIDFNIINTFSFENFSKSILNFYSNYR</sequence>
<dbReference type="SUPFAM" id="SSF53756">
    <property type="entry name" value="UDP-Glycosyltransferase/glycogen phosphorylase"/>
    <property type="match status" value="1"/>
</dbReference>
<dbReference type="CDD" id="cd03801">
    <property type="entry name" value="GT4_PimA-like"/>
    <property type="match status" value="1"/>
</dbReference>
<feature type="domain" description="Glycosyl transferase family 1" evidence="1">
    <location>
        <begin position="222"/>
        <end position="364"/>
    </location>
</feature>
<dbReference type="Gene3D" id="3.40.50.2000">
    <property type="entry name" value="Glycogen Phosphorylase B"/>
    <property type="match status" value="2"/>
</dbReference>
<reference evidence="2 3" key="1">
    <citation type="journal article" date="2015" name="Genome Announc.">
        <title>Complete Genome Sequence of the Campylobacter ureolyticus Clinical Isolate RIGS 9880.</title>
        <authorList>
            <person name="Miller W.G."/>
            <person name="Yee E."/>
            <person name="On S.L."/>
            <person name="Andersen L.P."/>
            <person name="Bono J.L."/>
        </authorList>
    </citation>
    <scope>NUCLEOTIDE SEQUENCE [LARGE SCALE GENOMIC DNA]</scope>
    <source>
        <strain evidence="2 3">RIGS 9880</strain>
    </source>
</reference>
<gene>
    <name evidence="2" type="ORF">CUREO_1098</name>
</gene>
<protein>
    <submittedName>
        <fullName evidence="2">Glycosyltransferase, family 1</fullName>
    </submittedName>
</protein>
<dbReference type="AlphaFoldDB" id="A0AAU8UEM0"/>
<accession>A0AAU8UEM0</accession>
<proteinExistence type="predicted"/>
<dbReference type="Proteomes" id="UP000063971">
    <property type="component" value="Chromosome"/>
</dbReference>
<name>A0AAU8UEM0_9BACT</name>
<evidence type="ECO:0000313" key="2">
    <source>
        <dbReference type="EMBL" id="AKT90945.1"/>
    </source>
</evidence>
<dbReference type="InterPro" id="IPR001296">
    <property type="entry name" value="Glyco_trans_1"/>
</dbReference>
<evidence type="ECO:0000259" key="1">
    <source>
        <dbReference type="Pfam" id="PF00534"/>
    </source>
</evidence>
<dbReference type="Pfam" id="PF00534">
    <property type="entry name" value="Glycos_transf_1"/>
    <property type="match status" value="1"/>
</dbReference>
<dbReference type="GO" id="GO:0016757">
    <property type="term" value="F:glycosyltransferase activity"/>
    <property type="evidence" value="ECO:0007669"/>
    <property type="project" value="InterPro"/>
</dbReference>
<dbReference type="KEGG" id="cure:CUREO_1098"/>
<dbReference type="EMBL" id="CP012195">
    <property type="protein sequence ID" value="AKT90945.1"/>
    <property type="molecule type" value="Genomic_DNA"/>
</dbReference>
<organism evidence="2 3">
    <name type="scientific">Campylobacter ureolyticus RIGS 9880</name>
    <dbReference type="NCBI Taxonomy" id="1032069"/>
    <lineage>
        <taxon>Bacteria</taxon>
        <taxon>Pseudomonadati</taxon>
        <taxon>Campylobacterota</taxon>
        <taxon>Epsilonproteobacteria</taxon>
        <taxon>Campylobacterales</taxon>
        <taxon>Campylobacteraceae</taxon>
        <taxon>Campylobacter</taxon>
    </lineage>
</organism>
<dbReference type="PANTHER" id="PTHR12526">
    <property type="entry name" value="GLYCOSYLTRANSFERASE"/>
    <property type="match status" value="1"/>
</dbReference>